<proteinExistence type="predicted"/>
<reference evidence="5" key="1">
    <citation type="submission" date="2022-11" db="UniProtKB">
        <authorList>
            <consortium name="WormBaseParasite"/>
        </authorList>
    </citation>
    <scope>IDENTIFICATION</scope>
</reference>
<name>A0A914HQI1_GLORO</name>
<protein>
    <submittedName>
        <fullName evidence="5">DDE Tnp4 domain-containing protein</fullName>
    </submittedName>
</protein>
<keyword evidence="4" id="KW-1185">Reference proteome</keyword>
<evidence type="ECO:0000313" key="4">
    <source>
        <dbReference type="Proteomes" id="UP000887572"/>
    </source>
</evidence>
<dbReference type="AlphaFoldDB" id="A0A914HQI1"/>
<evidence type="ECO:0000256" key="1">
    <source>
        <dbReference type="ARBA" id="ARBA00001968"/>
    </source>
</evidence>
<organism evidence="4 5">
    <name type="scientific">Globodera rostochiensis</name>
    <name type="common">Golden nematode worm</name>
    <name type="synonym">Heterodera rostochiensis</name>
    <dbReference type="NCBI Taxonomy" id="31243"/>
    <lineage>
        <taxon>Eukaryota</taxon>
        <taxon>Metazoa</taxon>
        <taxon>Ecdysozoa</taxon>
        <taxon>Nematoda</taxon>
        <taxon>Chromadorea</taxon>
        <taxon>Rhabditida</taxon>
        <taxon>Tylenchina</taxon>
        <taxon>Tylenchomorpha</taxon>
        <taxon>Tylenchoidea</taxon>
        <taxon>Heteroderidae</taxon>
        <taxon>Heteroderinae</taxon>
        <taxon>Globodera</taxon>
    </lineage>
</organism>
<dbReference type="Proteomes" id="UP000887572">
    <property type="component" value="Unplaced"/>
</dbReference>
<evidence type="ECO:0000259" key="3">
    <source>
        <dbReference type="Pfam" id="PF13359"/>
    </source>
</evidence>
<feature type="domain" description="DDE Tnp4" evidence="3">
    <location>
        <begin position="50"/>
        <end position="136"/>
    </location>
</feature>
<evidence type="ECO:0000256" key="2">
    <source>
        <dbReference type="ARBA" id="ARBA00022723"/>
    </source>
</evidence>
<accession>A0A914HQI1</accession>
<dbReference type="GO" id="GO:0046872">
    <property type="term" value="F:metal ion binding"/>
    <property type="evidence" value="ECO:0007669"/>
    <property type="project" value="UniProtKB-KW"/>
</dbReference>
<dbReference type="WBParaSite" id="Gr19_v10_g3514.t1">
    <property type="protein sequence ID" value="Gr19_v10_g3514.t1"/>
    <property type="gene ID" value="Gr19_v10_g3514"/>
</dbReference>
<dbReference type="InterPro" id="IPR027806">
    <property type="entry name" value="HARBI1_dom"/>
</dbReference>
<sequence length="223" mass="26023">MNAVKLVPNFLNVREDGKEICPVFLLFVVQLMGHLFQLKYQERMTYRVAGPDLHFFSLSVRWPGSVNDARVFRNSELCNKFDNGYRPFEGAVLLGDSIYPVKDYLVPMRPYPDLEQFFRAHARARRFIECAMKDPKKSALVIKACVHLHNFIIESRESELDDQELMPDLYQEEGFGRSDPAAADRNLEEEEAEDLAIEEENAFLRNNEMRRIVQKFNEVNKIN</sequence>
<keyword evidence="2" id="KW-0479">Metal-binding</keyword>
<dbReference type="Pfam" id="PF13359">
    <property type="entry name" value="DDE_Tnp_4"/>
    <property type="match status" value="1"/>
</dbReference>
<evidence type="ECO:0000313" key="5">
    <source>
        <dbReference type="WBParaSite" id="Gr19_v10_g3514.t1"/>
    </source>
</evidence>
<comment type="cofactor">
    <cofactor evidence="1">
        <name>a divalent metal cation</name>
        <dbReference type="ChEBI" id="CHEBI:60240"/>
    </cofactor>
</comment>